<dbReference type="GO" id="GO:0010181">
    <property type="term" value="F:FMN binding"/>
    <property type="evidence" value="ECO:0007669"/>
    <property type="project" value="InterPro"/>
</dbReference>
<dbReference type="InterPro" id="IPR002563">
    <property type="entry name" value="Flavin_Rdtase-like_dom"/>
</dbReference>
<dbReference type="GeneID" id="99615401"/>
<dbReference type="GO" id="GO:0016646">
    <property type="term" value="F:oxidoreductase activity, acting on the CH-NH group of donors, NAD or NADP as acceptor"/>
    <property type="evidence" value="ECO:0007669"/>
    <property type="project" value="UniProtKB-ARBA"/>
</dbReference>
<feature type="domain" description="Flavin reductase like" evidence="1">
    <location>
        <begin position="1"/>
        <end position="58"/>
    </location>
</feature>
<dbReference type="InterPro" id="IPR012349">
    <property type="entry name" value="Split_barrel_FMN-bd"/>
</dbReference>
<reference evidence="2 3" key="1">
    <citation type="submission" date="2016-01" db="EMBL/GenBank/DDBJ databases">
        <title>Draft Genome Sequences of Seven Thermophilic Sporeformers Isolated from Foods.</title>
        <authorList>
            <person name="Berendsen E.M."/>
            <person name="Wells-Bennik M.H."/>
            <person name="Krawcyk A.O."/>
            <person name="De Jong A."/>
            <person name="Holsappel S."/>
            <person name="Eijlander R.T."/>
            <person name="Kuipers O.P."/>
        </authorList>
    </citation>
    <scope>NUCLEOTIDE SEQUENCE [LARGE SCALE GENOMIC DNA]</scope>
    <source>
        <strain evidence="2 3">B4110</strain>
    </source>
</reference>
<evidence type="ECO:0000313" key="2">
    <source>
        <dbReference type="EMBL" id="KYD30457.1"/>
    </source>
</evidence>
<dbReference type="SUPFAM" id="SSF50475">
    <property type="entry name" value="FMN-binding split barrel"/>
    <property type="match status" value="1"/>
</dbReference>
<gene>
    <name evidence="2" type="ORF">B4110_2148</name>
</gene>
<dbReference type="AlphaFoldDB" id="A0A150N167"/>
<evidence type="ECO:0000259" key="1">
    <source>
        <dbReference type="Pfam" id="PF01613"/>
    </source>
</evidence>
<organism evidence="2 3">
    <name type="scientific">Parageobacillus toebii</name>
    <dbReference type="NCBI Taxonomy" id="153151"/>
    <lineage>
        <taxon>Bacteria</taxon>
        <taxon>Bacillati</taxon>
        <taxon>Bacillota</taxon>
        <taxon>Bacilli</taxon>
        <taxon>Bacillales</taxon>
        <taxon>Anoxybacillaceae</taxon>
        <taxon>Parageobacillus</taxon>
    </lineage>
</organism>
<accession>A0A150N167</accession>
<dbReference type="Pfam" id="PF01613">
    <property type="entry name" value="Flavin_Reduct"/>
    <property type="match status" value="1"/>
</dbReference>
<dbReference type="Gene3D" id="2.30.110.10">
    <property type="entry name" value="Electron Transport, Fmn-binding Protein, Chain A"/>
    <property type="match status" value="1"/>
</dbReference>
<name>A0A150N167_9BACL</name>
<protein>
    <recommendedName>
        <fullName evidence="1">Flavin reductase like domain-containing protein</fullName>
    </recommendedName>
</protein>
<evidence type="ECO:0000313" key="3">
    <source>
        <dbReference type="Proteomes" id="UP000075324"/>
    </source>
</evidence>
<dbReference type="EMBL" id="LQYW01000051">
    <property type="protein sequence ID" value="KYD30457.1"/>
    <property type="molecule type" value="Genomic_DNA"/>
</dbReference>
<dbReference type="Proteomes" id="UP000075324">
    <property type="component" value="Unassembled WGS sequence"/>
</dbReference>
<dbReference type="PATRIC" id="fig|153151.4.peg.3135"/>
<proteinExistence type="predicted"/>
<comment type="caution">
    <text evidence="2">The sequence shown here is derived from an EMBL/GenBank/DDBJ whole genome shotgun (WGS) entry which is preliminary data.</text>
</comment>
<sequence>MASNASMSASLNPKTVLVSIREKARMNPIIKQTGKFAVNILVREHEDLPRLFAEQLKEGKR</sequence>
<dbReference type="RefSeq" id="WP_375781772.1">
    <property type="nucleotide sequence ID" value="NZ_CP070511.1"/>
</dbReference>